<dbReference type="AlphaFoldDB" id="A0A833R395"/>
<comment type="similarity">
    <text evidence="1 5">Belongs to the iron/ascorbate-dependent oxidoreductase family.</text>
</comment>
<evidence type="ECO:0000256" key="5">
    <source>
        <dbReference type="RuleBase" id="RU003682"/>
    </source>
</evidence>
<dbReference type="EMBL" id="SWLB01000001">
    <property type="protein sequence ID" value="KAF3341750.1"/>
    <property type="molecule type" value="Genomic_DNA"/>
</dbReference>
<evidence type="ECO:0000256" key="4">
    <source>
        <dbReference type="ARBA" id="ARBA00023004"/>
    </source>
</evidence>
<feature type="region of interest" description="Disordered" evidence="6">
    <location>
        <begin position="1"/>
        <end position="20"/>
    </location>
</feature>
<dbReference type="Gene3D" id="2.60.120.330">
    <property type="entry name" value="B-lactam Antibiotic, Isopenicillin N Synthase, Chain"/>
    <property type="match status" value="1"/>
</dbReference>
<dbReference type="Pfam" id="PF14226">
    <property type="entry name" value="DIOX_N"/>
    <property type="match status" value="1"/>
</dbReference>
<keyword evidence="9" id="KW-1185">Reference proteome</keyword>
<gene>
    <name evidence="8" type="ORF">FCM35_KLT00388</name>
</gene>
<comment type="caution">
    <text evidence="8">The sequence shown here is derived from an EMBL/GenBank/DDBJ whole genome shotgun (WGS) entry which is preliminary data.</text>
</comment>
<feature type="domain" description="Fe2OG dioxygenase" evidence="7">
    <location>
        <begin position="215"/>
        <end position="315"/>
    </location>
</feature>
<keyword evidence="4 5" id="KW-0408">Iron</keyword>
<dbReference type="InterPro" id="IPR026992">
    <property type="entry name" value="DIOX_N"/>
</dbReference>
<dbReference type="Pfam" id="PF03171">
    <property type="entry name" value="2OG-FeII_Oxy"/>
    <property type="match status" value="1"/>
</dbReference>
<evidence type="ECO:0000256" key="1">
    <source>
        <dbReference type="ARBA" id="ARBA00008056"/>
    </source>
</evidence>
<dbReference type="InterPro" id="IPR027443">
    <property type="entry name" value="IPNS-like_sf"/>
</dbReference>
<protein>
    <submittedName>
        <fullName evidence="8">1-aminocyclopropane-1-carboxylate oxidase 1-like isoform X1</fullName>
    </submittedName>
</protein>
<evidence type="ECO:0000256" key="6">
    <source>
        <dbReference type="SAM" id="MobiDB-lite"/>
    </source>
</evidence>
<reference evidence="8" key="1">
    <citation type="submission" date="2020-01" db="EMBL/GenBank/DDBJ databases">
        <title>Genome sequence of Kobresia littledalei, the first chromosome-level genome in the family Cyperaceae.</title>
        <authorList>
            <person name="Qu G."/>
        </authorList>
    </citation>
    <scope>NUCLEOTIDE SEQUENCE</scope>
    <source>
        <strain evidence="8">C.B.Clarke</strain>
        <tissue evidence="8">Leaf</tissue>
    </source>
</reference>
<dbReference type="GO" id="GO:0046872">
    <property type="term" value="F:metal ion binding"/>
    <property type="evidence" value="ECO:0007669"/>
    <property type="project" value="UniProtKB-KW"/>
</dbReference>
<dbReference type="Proteomes" id="UP000623129">
    <property type="component" value="Unassembled WGS sequence"/>
</dbReference>
<evidence type="ECO:0000313" key="9">
    <source>
        <dbReference type="Proteomes" id="UP000623129"/>
    </source>
</evidence>
<dbReference type="PANTHER" id="PTHR10209">
    <property type="entry name" value="OXIDOREDUCTASE, 2OG-FE II OXYGENASE FAMILY PROTEIN"/>
    <property type="match status" value="1"/>
</dbReference>
<keyword evidence="3 5" id="KW-0560">Oxidoreductase</keyword>
<evidence type="ECO:0000259" key="7">
    <source>
        <dbReference type="PROSITE" id="PS51471"/>
    </source>
</evidence>
<proteinExistence type="inferred from homology"/>
<dbReference type="InterPro" id="IPR044861">
    <property type="entry name" value="IPNS-like_FE2OG_OXY"/>
</dbReference>
<evidence type="ECO:0000256" key="2">
    <source>
        <dbReference type="ARBA" id="ARBA00022723"/>
    </source>
</evidence>
<keyword evidence="2 5" id="KW-0479">Metal-binding</keyword>
<organism evidence="8 9">
    <name type="scientific">Carex littledalei</name>
    <dbReference type="NCBI Taxonomy" id="544730"/>
    <lineage>
        <taxon>Eukaryota</taxon>
        <taxon>Viridiplantae</taxon>
        <taxon>Streptophyta</taxon>
        <taxon>Embryophyta</taxon>
        <taxon>Tracheophyta</taxon>
        <taxon>Spermatophyta</taxon>
        <taxon>Magnoliopsida</taxon>
        <taxon>Liliopsida</taxon>
        <taxon>Poales</taxon>
        <taxon>Cyperaceae</taxon>
        <taxon>Cyperoideae</taxon>
        <taxon>Cariceae</taxon>
        <taxon>Carex</taxon>
        <taxon>Carex subgen. Euthyceras</taxon>
    </lineage>
</organism>
<dbReference type="SUPFAM" id="SSF51197">
    <property type="entry name" value="Clavaminate synthase-like"/>
    <property type="match status" value="1"/>
</dbReference>
<evidence type="ECO:0000256" key="3">
    <source>
        <dbReference type="ARBA" id="ARBA00023002"/>
    </source>
</evidence>
<dbReference type="PANTHER" id="PTHR10209:SF429">
    <property type="entry name" value="1-AMINOCYCLOPROPANE-1-CARBOXYLATE OXIDASE HOMOLOG 1-LIKE"/>
    <property type="match status" value="1"/>
</dbReference>
<dbReference type="FunFam" id="2.60.120.330:FF:000005">
    <property type="entry name" value="1-aminocyclopropane-1-carboxylate oxidase homolog 1"/>
    <property type="match status" value="1"/>
</dbReference>
<feature type="compositionally biased region" description="Polar residues" evidence="6">
    <location>
        <begin position="1"/>
        <end position="17"/>
    </location>
</feature>
<evidence type="ECO:0000313" key="8">
    <source>
        <dbReference type="EMBL" id="KAF3341750.1"/>
    </source>
</evidence>
<name>A0A833R395_9POAL</name>
<accession>A0A833R395</accession>
<dbReference type="PROSITE" id="PS51471">
    <property type="entry name" value="FE2OG_OXY"/>
    <property type="match status" value="1"/>
</dbReference>
<sequence>MAPTYEFSTNQTNSSPKDFQEFDERKTGVKGLVDSGISKIPEFFVHHQEISLKASDQAVPCDLQVPVIDLQSIDKDEASYKQIVQEVLEASVSWGVFQVVNHGVVKDELENVIEKVKEFHEGNKEVKEKLYNRDQSNKVRFLSNLSHLQSGAATWRDTLVCVFDGTLDPTQIPLVCRETIMKYKEGISRVVEILYELLSVALGLPPDYMKARNYDYTKPMFMHYYPPCPEPELTIGVRMHTDPTFITVLLQDDLGGLQVLHDGYLVDVTPVPGALVVNIGDLLKCFSNDKLKSTEHHVLASKRGPRISVATCITPALDSEKPFGPLKLLLSDENPPLHQEFLIPDYVKTYLSKEPNNSVLSYYKI</sequence>
<dbReference type="GO" id="GO:0051213">
    <property type="term" value="F:dioxygenase activity"/>
    <property type="evidence" value="ECO:0007669"/>
    <property type="project" value="UniProtKB-ARBA"/>
</dbReference>
<dbReference type="InterPro" id="IPR005123">
    <property type="entry name" value="Oxoglu/Fe-dep_dioxygenase_dom"/>
</dbReference>
<dbReference type="OrthoDB" id="288590at2759"/>